<sequence length="130" mass="14671">MIARVKNIQNKDNLNIVEFDFHNNTFKMMSLDLSSNLQIGSKVELLVKPTNIVISKNHIEDISLSNQALAKITDIQNGELLSSIKLKIENTILESIITKESSIRLNLKKDDEINILIKASDLSINRVLND</sequence>
<dbReference type="InterPro" id="IPR008995">
    <property type="entry name" value="Mo/tungstate-bd_C_term_dom"/>
</dbReference>
<dbReference type="EMBL" id="PDKB01000013">
    <property type="protein sequence ID" value="RBQ28620.1"/>
    <property type="molecule type" value="Genomic_DNA"/>
</dbReference>
<dbReference type="Pfam" id="PF03459">
    <property type="entry name" value="TOBE"/>
    <property type="match status" value="1"/>
</dbReference>
<evidence type="ECO:0000313" key="2">
    <source>
        <dbReference type="EMBL" id="RBQ28620.1"/>
    </source>
</evidence>
<proteinExistence type="predicted"/>
<protein>
    <submittedName>
        <fullName evidence="2">Transporter</fullName>
    </submittedName>
</protein>
<dbReference type="Gene3D" id="2.40.50.100">
    <property type="match status" value="1"/>
</dbReference>
<feature type="domain" description="Transport-associated OB type 1" evidence="1">
    <location>
        <begin position="65"/>
        <end position="122"/>
    </location>
</feature>
<dbReference type="OrthoDB" id="5339701at2"/>
<name>A0A366MSM8_9BACT</name>
<gene>
    <name evidence="2" type="ORF">CRU91_07970</name>
</gene>
<reference evidence="2 3" key="1">
    <citation type="submission" date="2017-10" db="EMBL/GenBank/DDBJ databases">
        <title>Genomics of the genus Arcobacter.</title>
        <authorList>
            <person name="Perez-Cataluna A."/>
            <person name="Figueras M.J."/>
        </authorList>
    </citation>
    <scope>NUCLEOTIDE SEQUENCE [LARGE SCALE GENOMIC DNA]</scope>
    <source>
        <strain evidence="2 3">CECT 9230</strain>
    </source>
</reference>
<dbReference type="InterPro" id="IPR005116">
    <property type="entry name" value="Transp-assoc_OB_typ1"/>
</dbReference>
<comment type="caution">
    <text evidence="2">The sequence shown here is derived from an EMBL/GenBank/DDBJ whole genome shotgun (WGS) entry which is preliminary data.</text>
</comment>
<dbReference type="RefSeq" id="WP_113894700.1">
    <property type="nucleotide sequence ID" value="NZ_JANJGA010000013.1"/>
</dbReference>
<dbReference type="AlphaFoldDB" id="A0A366MSM8"/>
<evidence type="ECO:0000259" key="1">
    <source>
        <dbReference type="Pfam" id="PF03459"/>
    </source>
</evidence>
<accession>A0A366MSM8</accession>
<evidence type="ECO:0000313" key="3">
    <source>
        <dbReference type="Proteomes" id="UP000252669"/>
    </source>
</evidence>
<organism evidence="2 3">
    <name type="scientific">Aliarcobacter vitoriensis</name>
    <dbReference type="NCBI Taxonomy" id="2011099"/>
    <lineage>
        <taxon>Bacteria</taxon>
        <taxon>Pseudomonadati</taxon>
        <taxon>Campylobacterota</taxon>
        <taxon>Epsilonproteobacteria</taxon>
        <taxon>Campylobacterales</taxon>
        <taxon>Arcobacteraceae</taxon>
        <taxon>Aliarcobacter</taxon>
    </lineage>
</organism>
<dbReference type="SUPFAM" id="SSF50331">
    <property type="entry name" value="MOP-like"/>
    <property type="match status" value="1"/>
</dbReference>
<dbReference type="Proteomes" id="UP000252669">
    <property type="component" value="Unassembled WGS sequence"/>
</dbReference>
<keyword evidence="3" id="KW-1185">Reference proteome</keyword>